<comment type="caution">
    <text evidence="2">The sequence shown here is derived from an EMBL/GenBank/DDBJ whole genome shotgun (WGS) entry which is preliminary data.</text>
</comment>
<feature type="region of interest" description="Disordered" evidence="1">
    <location>
        <begin position="1"/>
        <end position="54"/>
    </location>
</feature>
<feature type="compositionally biased region" description="Basic and acidic residues" evidence="1">
    <location>
        <begin position="39"/>
        <end position="48"/>
    </location>
</feature>
<evidence type="ECO:0000256" key="1">
    <source>
        <dbReference type="SAM" id="MobiDB-lite"/>
    </source>
</evidence>
<accession>A0AA88DWD0</accession>
<dbReference type="Proteomes" id="UP001187192">
    <property type="component" value="Unassembled WGS sequence"/>
</dbReference>
<reference evidence="2" key="1">
    <citation type="submission" date="2023-07" db="EMBL/GenBank/DDBJ databases">
        <title>draft genome sequence of fig (Ficus carica).</title>
        <authorList>
            <person name="Takahashi T."/>
            <person name="Nishimura K."/>
        </authorList>
    </citation>
    <scope>NUCLEOTIDE SEQUENCE</scope>
</reference>
<dbReference type="EMBL" id="BTGU01000100">
    <property type="protein sequence ID" value="GMN60614.1"/>
    <property type="molecule type" value="Genomic_DNA"/>
</dbReference>
<dbReference type="PANTHER" id="PTHR34666">
    <property type="entry name" value="EXPRESSED PROTEIN"/>
    <property type="match status" value="1"/>
</dbReference>
<feature type="compositionally biased region" description="Basic and acidic residues" evidence="1">
    <location>
        <begin position="68"/>
        <end position="86"/>
    </location>
</feature>
<protein>
    <submittedName>
        <fullName evidence="2">Uncharacterized protein</fullName>
    </submittedName>
</protein>
<gene>
    <name evidence="2" type="ORF">TIFTF001_029718</name>
</gene>
<evidence type="ECO:0000313" key="3">
    <source>
        <dbReference type="Proteomes" id="UP001187192"/>
    </source>
</evidence>
<feature type="compositionally biased region" description="Polar residues" evidence="1">
    <location>
        <begin position="1"/>
        <end position="18"/>
    </location>
</feature>
<organism evidence="2 3">
    <name type="scientific">Ficus carica</name>
    <name type="common">Common fig</name>
    <dbReference type="NCBI Taxonomy" id="3494"/>
    <lineage>
        <taxon>Eukaryota</taxon>
        <taxon>Viridiplantae</taxon>
        <taxon>Streptophyta</taxon>
        <taxon>Embryophyta</taxon>
        <taxon>Tracheophyta</taxon>
        <taxon>Spermatophyta</taxon>
        <taxon>Magnoliopsida</taxon>
        <taxon>eudicotyledons</taxon>
        <taxon>Gunneridae</taxon>
        <taxon>Pentapetalae</taxon>
        <taxon>rosids</taxon>
        <taxon>fabids</taxon>
        <taxon>Rosales</taxon>
        <taxon>Moraceae</taxon>
        <taxon>Ficeae</taxon>
        <taxon>Ficus</taxon>
    </lineage>
</organism>
<proteinExistence type="predicted"/>
<name>A0AA88DWD0_FICCA</name>
<sequence length="175" mass="20065">MTTEDFSFPTENFPSSKIDSPPLWHSSPVSSGVNSHQELTSKDDEKRSIRIGKKPANFNQRRSLSCVDHGRKMAKRPGEKEGITDQEEKMDLLWEDFNEELNLGSRVDSDKCSGDHQMADFGCVKGLKLSRTRNNNKPSMIIVLKMLKKLFLLENISPTNNHHHYHSKLKTSRPW</sequence>
<evidence type="ECO:0000313" key="2">
    <source>
        <dbReference type="EMBL" id="GMN60614.1"/>
    </source>
</evidence>
<feature type="compositionally biased region" description="Polar residues" evidence="1">
    <location>
        <begin position="27"/>
        <end position="38"/>
    </location>
</feature>
<keyword evidence="3" id="KW-1185">Reference proteome</keyword>
<dbReference type="AlphaFoldDB" id="A0AA88DWD0"/>
<feature type="region of interest" description="Disordered" evidence="1">
    <location>
        <begin position="67"/>
        <end position="86"/>
    </location>
</feature>
<dbReference type="PANTHER" id="PTHR34666:SF7">
    <property type="match status" value="1"/>
</dbReference>